<dbReference type="PANTHER" id="PTHR43544:SF2">
    <property type="entry name" value="OXIDOREDUCTASE"/>
    <property type="match status" value="1"/>
</dbReference>
<dbReference type="InterPro" id="IPR051468">
    <property type="entry name" value="Fungal_SecMetab_SDRs"/>
</dbReference>
<evidence type="ECO:0000313" key="2">
    <source>
        <dbReference type="Proteomes" id="UP000198215"/>
    </source>
</evidence>
<dbReference type="RefSeq" id="WP_088974054.1">
    <property type="nucleotide sequence ID" value="NZ_LT607753.1"/>
</dbReference>
<dbReference type="Gene3D" id="3.40.50.720">
    <property type="entry name" value="NAD(P)-binding Rossmann-like Domain"/>
    <property type="match status" value="1"/>
</dbReference>
<dbReference type="GO" id="GO:0005737">
    <property type="term" value="C:cytoplasm"/>
    <property type="evidence" value="ECO:0007669"/>
    <property type="project" value="TreeGrafter"/>
</dbReference>
<sequence length="482" mass="51813">MTADTTAHSGQNGIDPSLLETCLGVFEALESLPSDHPDVVRVQRATAKLYKVIKQRRREERREALLTADRAVTAATATGAPGRIDDETQGIPLASPTTGATAGILHHPRGCYVCKQRYREVDAFYHQLCPPCAALNRERRDARTDLTGRRALLTGGRAKIGMYIALRLLRDGAHTTVTTRFPHDAVRRFAAMPDSADWLHRLRIAGIDLRDPAQVIALADSVSAQGPLDILINNAAQTVRRSPGAYAQLVAAEAAALPDGPLPEMITFTKAGGGGEPAGLPQSSGITPQALTALALTSGSASPERIAAATAIDAGGLVPDLDPVNSWVQRVHEVDPVELLEVQLCNVTAPFVLVSRLRPAMAAAPARRKYVVNVSAMEGQFSRGYKGPGHPHTNMAKAALNMLTRTSAQEMLTDGILMTSVDTGWITDERPHPTKMRLAEEGFHAPLDLVDGAARVYDPIVRGEQGEDLYGCFLKDYAPCPW</sequence>
<reference evidence="2" key="1">
    <citation type="submission" date="2016-06" db="EMBL/GenBank/DDBJ databases">
        <authorList>
            <person name="Varghese N."/>
            <person name="Submissions Spin"/>
        </authorList>
    </citation>
    <scope>NUCLEOTIDE SEQUENCE [LARGE SCALE GENOMIC DNA]</scope>
    <source>
        <strain evidence="2">DSM 45161</strain>
    </source>
</reference>
<dbReference type="InterPro" id="IPR002347">
    <property type="entry name" value="SDR_fam"/>
</dbReference>
<dbReference type="AlphaFoldDB" id="A0A1C5GKZ4"/>
<organism evidence="1 2">
    <name type="scientific">Micromonospora coxensis</name>
    <dbReference type="NCBI Taxonomy" id="356852"/>
    <lineage>
        <taxon>Bacteria</taxon>
        <taxon>Bacillati</taxon>
        <taxon>Actinomycetota</taxon>
        <taxon>Actinomycetes</taxon>
        <taxon>Micromonosporales</taxon>
        <taxon>Micromonosporaceae</taxon>
        <taxon>Micromonospora</taxon>
    </lineage>
</organism>
<dbReference type="SUPFAM" id="SSF51735">
    <property type="entry name" value="NAD(P)-binding Rossmann-fold domains"/>
    <property type="match status" value="1"/>
</dbReference>
<proteinExistence type="predicted"/>
<evidence type="ECO:0000313" key="1">
    <source>
        <dbReference type="EMBL" id="SCG34247.1"/>
    </source>
</evidence>
<dbReference type="OrthoDB" id="56744at2"/>
<gene>
    <name evidence="1" type="ORF">GA0070614_0018</name>
</gene>
<accession>A0A1C5GKZ4</accession>
<dbReference type="Proteomes" id="UP000198215">
    <property type="component" value="Chromosome I"/>
</dbReference>
<dbReference type="GO" id="GO:0016491">
    <property type="term" value="F:oxidoreductase activity"/>
    <property type="evidence" value="ECO:0007669"/>
    <property type="project" value="TreeGrafter"/>
</dbReference>
<protein>
    <submittedName>
        <fullName evidence="1">Short chain dehydrogenase</fullName>
    </submittedName>
</protein>
<name>A0A1C5GKZ4_9ACTN</name>
<keyword evidence="2" id="KW-1185">Reference proteome</keyword>
<dbReference type="InterPro" id="IPR036291">
    <property type="entry name" value="NAD(P)-bd_dom_sf"/>
</dbReference>
<dbReference type="EMBL" id="LT607753">
    <property type="protein sequence ID" value="SCG34247.1"/>
    <property type="molecule type" value="Genomic_DNA"/>
</dbReference>
<dbReference type="Pfam" id="PF00106">
    <property type="entry name" value="adh_short"/>
    <property type="match status" value="1"/>
</dbReference>
<dbReference type="PANTHER" id="PTHR43544">
    <property type="entry name" value="SHORT-CHAIN DEHYDROGENASE/REDUCTASE"/>
    <property type="match status" value="1"/>
</dbReference>